<dbReference type="GO" id="GO:0031267">
    <property type="term" value="F:small GTPase binding"/>
    <property type="evidence" value="ECO:0007669"/>
    <property type="project" value="TreeGrafter"/>
</dbReference>
<dbReference type="GO" id="GO:0016192">
    <property type="term" value="P:vesicle-mediated transport"/>
    <property type="evidence" value="ECO:0007669"/>
    <property type="project" value="InterPro"/>
</dbReference>
<dbReference type="PROSITE" id="PS51205">
    <property type="entry name" value="VPS9"/>
    <property type="match status" value="1"/>
</dbReference>
<dbReference type="PANTHER" id="PTHR23101">
    <property type="entry name" value="RAB GDP/GTP EXCHANGE FACTOR"/>
    <property type="match status" value="1"/>
</dbReference>
<dbReference type="GO" id="GO:0030139">
    <property type="term" value="C:endocytic vesicle"/>
    <property type="evidence" value="ECO:0007669"/>
    <property type="project" value="TreeGrafter"/>
</dbReference>
<evidence type="ECO:0000313" key="3">
    <source>
        <dbReference type="WBParaSite" id="jg4479.1"/>
    </source>
</evidence>
<dbReference type="SUPFAM" id="SSF109993">
    <property type="entry name" value="VPS9 domain"/>
    <property type="match status" value="1"/>
</dbReference>
<dbReference type="InterPro" id="IPR041545">
    <property type="entry name" value="DUF5601"/>
</dbReference>
<dbReference type="InterPro" id="IPR045046">
    <property type="entry name" value="Vps9-like"/>
</dbReference>
<dbReference type="Pfam" id="PF18151">
    <property type="entry name" value="DUF5601"/>
    <property type="match status" value="1"/>
</dbReference>
<reference evidence="3" key="1">
    <citation type="submission" date="2022-11" db="UniProtKB">
        <authorList>
            <consortium name="WormBaseParasite"/>
        </authorList>
    </citation>
    <scope>IDENTIFICATION</scope>
</reference>
<dbReference type="AlphaFoldDB" id="A0A915EA36"/>
<dbReference type="InterPro" id="IPR008936">
    <property type="entry name" value="Rho_GTPase_activation_prot"/>
</dbReference>
<sequence>MYKFFSEELFAAKVFLTAALHEPVMFLLSQDELFLDIDPAKSILRFSAAERVRRFGSDENSEDYINKVAEHRKTVEDKLVLITNHFLQSIRSAMTLFPSRLLDLHGHGLHLFSVFRNCSSRRDWNNIRYAVEHIARFNLIQVGQVMQNLALLPYEVPAPQMHRLLVKLDNDCIEASCRKVCVGTLQEIKIILASLNHSAVNQITDVRLHKKLENEIKKLPVELKSNRTEVLILPVSENNDALLRYREAYSVADIKGSPVDTYHDPKNLEKCKAFLDAKRKLRSVLSSALTLCLHLLLHATTISGRISSRSCIIREVQRCLIVLGNEESEHQERASHISRLQNLRASLLQLNYYLFRTKTRIQREKALSAECLLEILVRFFLEGKDLFLRQFVHDFRCLKAQDERTKTVEQALRFLNERFYIEPMWRFATSDNLDYAQKCLERSLMAHVYKFAMFPNGDADHSRDAIFYKSIQKLSLRLTITHPDLGILKKYHGECPWPSAQAEIAIINAYKSPCDKIGCVVRCCETIENLISLSSDVGTANPPTLLSNIQYINDFYADRMQGQAAYWWTQFAASVEFLKQLLNRHL</sequence>
<feature type="domain" description="VPS9" evidence="1">
    <location>
        <begin position="461"/>
        <end position="586"/>
    </location>
</feature>
<dbReference type="PANTHER" id="PTHR23101:SF25">
    <property type="entry name" value="GTPASE-ACTIVATING PROTEIN AND VPS9 DOMAIN-CONTAINING PROTEIN 1"/>
    <property type="match status" value="1"/>
</dbReference>
<dbReference type="SUPFAM" id="SSF48350">
    <property type="entry name" value="GTPase activation domain, GAP"/>
    <property type="match status" value="1"/>
</dbReference>
<dbReference type="Gene3D" id="1.10.506.10">
    <property type="entry name" value="GTPase Activation - p120gap, domain 1"/>
    <property type="match status" value="1"/>
</dbReference>
<protein>
    <submittedName>
        <fullName evidence="3">VPS9 domain-containing protein</fullName>
    </submittedName>
</protein>
<dbReference type="Proteomes" id="UP000887574">
    <property type="component" value="Unplaced"/>
</dbReference>
<dbReference type="InterPro" id="IPR003123">
    <property type="entry name" value="VPS9"/>
</dbReference>
<evidence type="ECO:0000313" key="2">
    <source>
        <dbReference type="Proteomes" id="UP000887574"/>
    </source>
</evidence>
<dbReference type="Pfam" id="PF02204">
    <property type="entry name" value="VPS9"/>
    <property type="match status" value="1"/>
</dbReference>
<dbReference type="SMART" id="SM00167">
    <property type="entry name" value="VPS9"/>
    <property type="match status" value="1"/>
</dbReference>
<accession>A0A915EA36</accession>
<name>A0A915EA36_9BILA</name>
<dbReference type="InterPro" id="IPR037191">
    <property type="entry name" value="VPS9_dom_sf"/>
</dbReference>
<dbReference type="WBParaSite" id="jg4479.1">
    <property type="protein sequence ID" value="jg4479.1"/>
    <property type="gene ID" value="jg4479"/>
</dbReference>
<evidence type="ECO:0000259" key="1">
    <source>
        <dbReference type="PROSITE" id="PS51205"/>
    </source>
</evidence>
<organism evidence="2 3">
    <name type="scientific">Ditylenchus dipsaci</name>
    <dbReference type="NCBI Taxonomy" id="166011"/>
    <lineage>
        <taxon>Eukaryota</taxon>
        <taxon>Metazoa</taxon>
        <taxon>Ecdysozoa</taxon>
        <taxon>Nematoda</taxon>
        <taxon>Chromadorea</taxon>
        <taxon>Rhabditida</taxon>
        <taxon>Tylenchina</taxon>
        <taxon>Tylenchomorpha</taxon>
        <taxon>Sphaerularioidea</taxon>
        <taxon>Anguinidae</taxon>
        <taxon>Anguininae</taxon>
        <taxon>Ditylenchus</taxon>
    </lineage>
</organism>
<dbReference type="GO" id="GO:0005829">
    <property type="term" value="C:cytosol"/>
    <property type="evidence" value="ECO:0007669"/>
    <property type="project" value="TreeGrafter"/>
</dbReference>
<dbReference type="GO" id="GO:0005085">
    <property type="term" value="F:guanyl-nucleotide exchange factor activity"/>
    <property type="evidence" value="ECO:0007669"/>
    <property type="project" value="InterPro"/>
</dbReference>
<keyword evidence="2" id="KW-1185">Reference proteome</keyword>
<dbReference type="Gene3D" id="1.20.1050.80">
    <property type="entry name" value="VPS9 domain"/>
    <property type="match status" value="1"/>
</dbReference>
<proteinExistence type="predicted"/>